<dbReference type="KEGG" id="ela:UCREL1_94"/>
<evidence type="ECO:0000313" key="4">
    <source>
        <dbReference type="Proteomes" id="UP000012174"/>
    </source>
</evidence>
<feature type="compositionally biased region" description="Basic and acidic residues" evidence="1">
    <location>
        <begin position="358"/>
        <end position="372"/>
    </location>
</feature>
<gene>
    <name evidence="3" type="ORF">UCREL1_94</name>
</gene>
<dbReference type="Proteomes" id="UP000012174">
    <property type="component" value="Unassembled WGS sequence"/>
</dbReference>
<feature type="compositionally biased region" description="Basic and acidic residues" evidence="1">
    <location>
        <begin position="74"/>
        <end position="86"/>
    </location>
</feature>
<feature type="domain" description="DUF3074" evidence="2">
    <location>
        <begin position="134"/>
        <end position="353"/>
    </location>
</feature>
<dbReference type="SUPFAM" id="SSF55961">
    <property type="entry name" value="Bet v1-like"/>
    <property type="match status" value="1"/>
</dbReference>
<sequence>MASTSTPSPELGPLLRLWGIRRDQLPPATASGDALVPFLTSIMQEAVPFIDAAAPKSSSPSKEQGLWKPKGTKSHRDSDAPVEVSERRIPAAALRRILDLHNKREEKEKGKGEGEGERDVENGDPVVPSGGEMWCCRRSVHADEPRSGTASYAEFDRCFRLEHAESEAAFTPNVRAVNEAVRWDCEGVRLAIPEPGPGDGDGDGDGSTVTWWGDFRLVVEEMRHHVGTGLNDRTFPVLQVSCVAVPPAGGGGGGGGGGVEGAPEPEPEFFFISIPVPDFGEDKERSKLASKPGALVAVYVSVERVRTLPGGGRGVEWLMATASDARGVLPAWVQNMAMPAVIWKDVPLFLGWIAKEREKGKGKGKGEDKGPEGKAAAGV</sequence>
<keyword evidence="4" id="KW-1185">Reference proteome</keyword>
<dbReference type="Pfam" id="PF11274">
    <property type="entry name" value="DUF3074"/>
    <property type="match status" value="1"/>
</dbReference>
<dbReference type="OrthoDB" id="6423603at2759"/>
<feature type="compositionally biased region" description="Basic and acidic residues" evidence="1">
    <location>
        <begin position="99"/>
        <end position="121"/>
    </location>
</feature>
<feature type="region of interest" description="Disordered" evidence="1">
    <location>
        <begin position="53"/>
        <end position="86"/>
    </location>
</feature>
<dbReference type="AlphaFoldDB" id="M7T7H0"/>
<feature type="region of interest" description="Disordered" evidence="1">
    <location>
        <begin position="99"/>
        <end position="126"/>
    </location>
</feature>
<dbReference type="eggNOG" id="ENOG502QTT5">
    <property type="taxonomic scope" value="Eukaryota"/>
</dbReference>
<dbReference type="OMA" id="IEWIMAT"/>
<accession>M7T7H0</accession>
<evidence type="ECO:0000259" key="2">
    <source>
        <dbReference type="Pfam" id="PF11274"/>
    </source>
</evidence>
<dbReference type="HOGENOM" id="CLU_045430_0_0_1"/>
<organism evidence="3 4">
    <name type="scientific">Eutypa lata (strain UCR-EL1)</name>
    <name type="common">Grapevine dieback disease fungus</name>
    <name type="synonym">Eutypa armeniacae</name>
    <dbReference type="NCBI Taxonomy" id="1287681"/>
    <lineage>
        <taxon>Eukaryota</taxon>
        <taxon>Fungi</taxon>
        <taxon>Dikarya</taxon>
        <taxon>Ascomycota</taxon>
        <taxon>Pezizomycotina</taxon>
        <taxon>Sordariomycetes</taxon>
        <taxon>Xylariomycetidae</taxon>
        <taxon>Xylariales</taxon>
        <taxon>Diatrypaceae</taxon>
        <taxon>Eutypa</taxon>
    </lineage>
</organism>
<evidence type="ECO:0000313" key="3">
    <source>
        <dbReference type="EMBL" id="EMR72848.1"/>
    </source>
</evidence>
<feature type="region of interest" description="Disordered" evidence="1">
    <location>
        <begin position="358"/>
        <end position="379"/>
    </location>
</feature>
<dbReference type="EMBL" id="KB705369">
    <property type="protein sequence ID" value="EMR72848.1"/>
    <property type="molecule type" value="Genomic_DNA"/>
</dbReference>
<feature type="compositionally biased region" description="Low complexity" evidence="1">
    <location>
        <begin position="53"/>
        <end position="62"/>
    </location>
</feature>
<proteinExistence type="predicted"/>
<evidence type="ECO:0000256" key="1">
    <source>
        <dbReference type="SAM" id="MobiDB-lite"/>
    </source>
</evidence>
<dbReference type="PANTHER" id="PTHR40370:SF1">
    <property type="entry name" value="DUF3074 DOMAIN-CONTAINING PROTEIN"/>
    <property type="match status" value="1"/>
</dbReference>
<dbReference type="PANTHER" id="PTHR40370">
    <property type="entry name" value="EXPRESSED PROTEIN"/>
    <property type="match status" value="1"/>
</dbReference>
<dbReference type="InterPro" id="IPR024500">
    <property type="entry name" value="DUF3074"/>
</dbReference>
<reference evidence="4" key="1">
    <citation type="journal article" date="2013" name="Genome Announc.">
        <title>Draft genome sequence of the grapevine dieback fungus Eutypa lata UCR-EL1.</title>
        <authorList>
            <person name="Blanco-Ulate B."/>
            <person name="Rolshausen P.E."/>
            <person name="Cantu D."/>
        </authorList>
    </citation>
    <scope>NUCLEOTIDE SEQUENCE [LARGE SCALE GENOMIC DNA]</scope>
    <source>
        <strain evidence="4">UCR-EL1</strain>
    </source>
</reference>
<name>M7T7H0_EUTLA</name>
<dbReference type="STRING" id="1287681.M7T7H0"/>
<protein>
    <recommendedName>
        <fullName evidence="2">DUF3074 domain-containing protein</fullName>
    </recommendedName>
</protein>